<keyword evidence="5 7" id="KW-0472">Membrane</keyword>
<dbReference type="GO" id="GO:0005886">
    <property type="term" value="C:plasma membrane"/>
    <property type="evidence" value="ECO:0007669"/>
    <property type="project" value="UniProtKB-SubCell"/>
</dbReference>
<gene>
    <name evidence="9" type="ORF">CTEN0397_LOCUS16253</name>
</gene>
<keyword evidence="2" id="KW-1003">Cell membrane</keyword>
<feature type="transmembrane region" description="Helical" evidence="7">
    <location>
        <begin position="80"/>
        <end position="99"/>
    </location>
</feature>
<feature type="transmembrane region" description="Helical" evidence="7">
    <location>
        <begin position="123"/>
        <end position="141"/>
    </location>
</feature>
<keyword evidence="4 7" id="KW-1133">Transmembrane helix</keyword>
<reference evidence="9" key="1">
    <citation type="submission" date="2021-01" db="EMBL/GenBank/DDBJ databases">
        <authorList>
            <person name="Corre E."/>
            <person name="Pelletier E."/>
            <person name="Niang G."/>
            <person name="Scheremetjew M."/>
            <person name="Finn R."/>
            <person name="Kale V."/>
            <person name="Holt S."/>
            <person name="Cochrane G."/>
            <person name="Meng A."/>
            <person name="Brown T."/>
            <person name="Cohen L."/>
        </authorList>
    </citation>
    <scope>NUCLEOTIDE SEQUENCE</scope>
    <source>
        <strain evidence="9">ECT3854</strain>
    </source>
</reference>
<evidence type="ECO:0000256" key="4">
    <source>
        <dbReference type="ARBA" id="ARBA00022989"/>
    </source>
</evidence>
<sequence length="352" mass="37852">MSVENQSIENTSTSTSPPINELHQHEDSIEVTNETPSLDVKPVQSLDGTDEESTNQDQDWSEDQPEDDDDDRQQEQRSNLFQKSVIGLLLLAFIVYVIVDSITTGNVRSIIGSFLEWIEDNPIPGFFAFMIVYFVATILFVPGSILTLGSGFVFANAFGLGPGVLIGSLSVFFGASSGAIVSFLLGRYLLREWVKGLTKKYAIFEALDVALEEKGFRIMALLRLSPIIPFNAINYIGGVTALSLYAYTLALIAILPGTVLYVFLGASAGSLADSASSGNNATVTIIVVAVGCVFGFAAIFLTSYYAKKELNRVIDAREATNSSEDERGDVESGNAKAPKASSGNIEVPVASQ</sequence>
<evidence type="ECO:0000256" key="7">
    <source>
        <dbReference type="SAM" id="Phobius"/>
    </source>
</evidence>
<dbReference type="EMBL" id="HBFW01025316">
    <property type="protein sequence ID" value="CAD8945049.1"/>
    <property type="molecule type" value="Transcribed_RNA"/>
</dbReference>
<dbReference type="PANTHER" id="PTHR12677">
    <property type="entry name" value="GOLGI APPARATUS MEMBRANE PROTEIN TVP38-RELATED"/>
    <property type="match status" value="1"/>
</dbReference>
<dbReference type="InterPro" id="IPR032816">
    <property type="entry name" value="VTT_dom"/>
</dbReference>
<accession>A0A7S1DCG4</accession>
<dbReference type="AlphaFoldDB" id="A0A7S1DCG4"/>
<evidence type="ECO:0000256" key="1">
    <source>
        <dbReference type="ARBA" id="ARBA00004651"/>
    </source>
</evidence>
<protein>
    <recommendedName>
        <fullName evidence="8">VTT domain-containing protein</fullName>
    </recommendedName>
</protein>
<evidence type="ECO:0000256" key="2">
    <source>
        <dbReference type="ARBA" id="ARBA00022475"/>
    </source>
</evidence>
<feature type="transmembrane region" description="Helical" evidence="7">
    <location>
        <begin position="284"/>
        <end position="306"/>
    </location>
</feature>
<feature type="transmembrane region" description="Helical" evidence="7">
    <location>
        <begin position="244"/>
        <end position="264"/>
    </location>
</feature>
<feature type="transmembrane region" description="Helical" evidence="7">
    <location>
        <begin position="148"/>
        <end position="166"/>
    </location>
</feature>
<organism evidence="9">
    <name type="scientific">Cyclophora tenuis</name>
    <name type="common">Marine diatom</name>
    <dbReference type="NCBI Taxonomy" id="216820"/>
    <lineage>
        <taxon>Eukaryota</taxon>
        <taxon>Sar</taxon>
        <taxon>Stramenopiles</taxon>
        <taxon>Ochrophyta</taxon>
        <taxon>Bacillariophyta</taxon>
        <taxon>Fragilariophyceae</taxon>
        <taxon>Fragilariophycidae</taxon>
        <taxon>Cyclophorales</taxon>
        <taxon>Cyclophoraceae</taxon>
        <taxon>Cyclophora</taxon>
    </lineage>
</organism>
<evidence type="ECO:0000256" key="3">
    <source>
        <dbReference type="ARBA" id="ARBA00022692"/>
    </source>
</evidence>
<feature type="compositionally biased region" description="Acidic residues" evidence="6">
    <location>
        <begin position="48"/>
        <end position="72"/>
    </location>
</feature>
<dbReference type="PANTHER" id="PTHR12677:SF59">
    <property type="entry name" value="GOLGI APPARATUS MEMBRANE PROTEIN TVP38-RELATED"/>
    <property type="match status" value="1"/>
</dbReference>
<evidence type="ECO:0000313" key="9">
    <source>
        <dbReference type="EMBL" id="CAD8945049.1"/>
    </source>
</evidence>
<evidence type="ECO:0000256" key="6">
    <source>
        <dbReference type="SAM" id="MobiDB-lite"/>
    </source>
</evidence>
<feature type="region of interest" description="Disordered" evidence="6">
    <location>
        <begin position="1"/>
        <end position="75"/>
    </location>
</feature>
<proteinExistence type="predicted"/>
<feature type="compositionally biased region" description="Polar residues" evidence="6">
    <location>
        <begin position="1"/>
        <end position="18"/>
    </location>
</feature>
<comment type="subcellular location">
    <subcellularLocation>
        <location evidence="1">Cell membrane</location>
        <topology evidence="1">Multi-pass membrane protein</topology>
    </subcellularLocation>
</comment>
<evidence type="ECO:0000259" key="8">
    <source>
        <dbReference type="Pfam" id="PF09335"/>
    </source>
</evidence>
<name>A0A7S1DCG4_CYCTE</name>
<feature type="region of interest" description="Disordered" evidence="6">
    <location>
        <begin position="317"/>
        <end position="352"/>
    </location>
</feature>
<evidence type="ECO:0000256" key="5">
    <source>
        <dbReference type="ARBA" id="ARBA00023136"/>
    </source>
</evidence>
<dbReference type="Pfam" id="PF09335">
    <property type="entry name" value="VTT_dom"/>
    <property type="match status" value="1"/>
</dbReference>
<keyword evidence="3 7" id="KW-0812">Transmembrane</keyword>
<feature type="domain" description="VTT" evidence="8">
    <location>
        <begin position="141"/>
        <end position="266"/>
    </location>
</feature>
<dbReference type="InterPro" id="IPR015414">
    <property type="entry name" value="TMEM64"/>
</dbReference>